<protein>
    <submittedName>
        <fullName evidence="4">Bifunctional oligoribonuclease/PAP phosphatase NrnA</fullName>
        <ecNumber evidence="4">3.1.3.7</ecNumber>
    </submittedName>
</protein>
<dbReference type="PANTHER" id="PTHR47618">
    <property type="entry name" value="BIFUNCTIONAL OLIGORIBONUCLEASE AND PAP PHOSPHATASE NRNA"/>
    <property type="match status" value="1"/>
</dbReference>
<dbReference type="InterPro" id="IPR003156">
    <property type="entry name" value="DHHA1_dom"/>
</dbReference>
<feature type="domain" description="DDH" evidence="2">
    <location>
        <begin position="64"/>
        <end position="210"/>
    </location>
</feature>
<dbReference type="Pfam" id="PF01368">
    <property type="entry name" value="DHH"/>
    <property type="match status" value="1"/>
</dbReference>
<keyword evidence="5" id="KW-1185">Reference proteome</keyword>
<accession>A0ABD5VET4</accession>
<dbReference type="RefSeq" id="WP_379761781.1">
    <property type="nucleotide sequence ID" value="NZ_JAZAQL010000001.1"/>
</dbReference>
<dbReference type="EMBL" id="JBHSXN010000001">
    <property type="protein sequence ID" value="MFC6951692.1"/>
    <property type="molecule type" value="Genomic_DNA"/>
</dbReference>
<reference evidence="4 5" key="1">
    <citation type="journal article" date="2019" name="Int. J. Syst. Evol. Microbiol.">
        <title>The Global Catalogue of Microorganisms (GCM) 10K type strain sequencing project: providing services to taxonomists for standard genome sequencing and annotation.</title>
        <authorList>
            <consortium name="The Broad Institute Genomics Platform"/>
            <consortium name="The Broad Institute Genome Sequencing Center for Infectious Disease"/>
            <person name="Wu L."/>
            <person name="Ma J."/>
        </authorList>
    </citation>
    <scope>NUCLEOTIDE SEQUENCE [LARGE SCALE GENOMIC DNA]</scope>
    <source>
        <strain evidence="4 5">GX26</strain>
    </source>
</reference>
<evidence type="ECO:0000313" key="5">
    <source>
        <dbReference type="Proteomes" id="UP001596395"/>
    </source>
</evidence>
<feature type="transmembrane region" description="Helical" evidence="1">
    <location>
        <begin position="23"/>
        <end position="44"/>
    </location>
</feature>
<dbReference type="InterPro" id="IPR038763">
    <property type="entry name" value="DHH_sf"/>
</dbReference>
<dbReference type="Proteomes" id="UP001596395">
    <property type="component" value="Unassembled WGS sequence"/>
</dbReference>
<dbReference type="EC" id="3.1.3.7" evidence="4"/>
<dbReference type="GO" id="GO:0008441">
    <property type="term" value="F:3'(2'),5'-bisphosphate nucleotidase activity"/>
    <property type="evidence" value="ECO:0007669"/>
    <property type="project" value="UniProtKB-EC"/>
</dbReference>
<keyword evidence="4" id="KW-0378">Hydrolase</keyword>
<sequence length="381" mass="40796">MALRFDASPAHVPLQFVGDELSMPALAAVAVVALGALGALAWWWKRRQHPARRLKRAFGSVDDVSILMHPNPDPDAMASAMAAATIARNADATPVLQYPGSIRHQENRAFRTVLDLELDCIETRGDLHDDVVLVDHNEPRGFQGAEGVDPLAVVDHHPGDGTGRVTDVRPDVGACASLFVDYFEELDATVGADDGLSISPHLATGLVYGIQSDTNHLTKGCSEHEFEASAYLYPAINEDLLDRIANPQVPVEVLQTKAKAIMNHEVEGSYAVCDLDDVPNVDAIPQAADELTHREGVTAVVVFGNHDGTVHVSGRSRDDRVHMGEALQAAVEGIPMAEAGGHARMGGGQLSLDHMNGIGPSDGVSREEFSQRLFTAMAGDY</sequence>
<dbReference type="Pfam" id="PF02272">
    <property type="entry name" value="DHHA1"/>
    <property type="match status" value="1"/>
</dbReference>
<keyword evidence="1" id="KW-0812">Transmembrane</keyword>
<dbReference type="InterPro" id="IPR001667">
    <property type="entry name" value="DDH_dom"/>
</dbReference>
<dbReference type="PANTHER" id="PTHR47618:SF1">
    <property type="entry name" value="BIFUNCTIONAL OLIGORIBONUCLEASE AND PAP PHOSPHATASE NRNA"/>
    <property type="match status" value="1"/>
</dbReference>
<dbReference type="AlphaFoldDB" id="A0ABD5VET4"/>
<evidence type="ECO:0000256" key="1">
    <source>
        <dbReference type="SAM" id="Phobius"/>
    </source>
</evidence>
<organism evidence="4 5">
    <name type="scientific">Halorubellus litoreus</name>
    <dbReference type="NCBI Taxonomy" id="755308"/>
    <lineage>
        <taxon>Archaea</taxon>
        <taxon>Methanobacteriati</taxon>
        <taxon>Methanobacteriota</taxon>
        <taxon>Stenosarchaea group</taxon>
        <taxon>Halobacteria</taxon>
        <taxon>Halobacteriales</taxon>
        <taxon>Halorubellaceae</taxon>
        <taxon>Halorubellus</taxon>
    </lineage>
</organism>
<gene>
    <name evidence="4" type="ORF">ACFQGB_02335</name>
</gene>
<keyword evidence="1" id="KW-0472">Membrane</keyword>
<proteinExistence type="predicted"/>
<dbReference type="SUPFAM" id="SSF64182">
    <property type="entry name" value="DHH phosphoesterases"/>
    <property type="match status" value="1"/>
</dbReference>
<evidence type="ECO:0000259" key="3">
    <source>
        <dbReference type="Pfam" id="PF02272"/>
    </source>
</evidence>
<evidence type="ECO:0000313" key="4">
    <source>
        <dbReference type="EMBL" id="MFC6951692.1"/>
    </source>
</evidence>
<feature type="domain" description="DHHA1" evidence="3">
    <location>
        <begin position="268"/>
        <end position="353"/>
    </location>
</feature>
<dbReference type="Gene3D" id="3.90.1640.10">
    <property type="entry name" value="inorganic pyrophosphatase (n-terminal core)"/>
    <property type="match status" value="1"/>
</dbReference>
<comment type="caution">
    <text evidence="4">The sequence shown here is derived from an EMBL/GenBank/DDBJ whole genome shotgun (WGS) entry which is preliminary data.</text>
</comment>
<name>A0ABD5VET4_9EURY</name>
<evidence type="ECO:0000259" key="2">
    <source>
        <dbReference type="Pfam" id="PF01368"/>
    </source>
</evidence>
<dbReference type="InterPro" id="IPR051319">
    <property type="entry name" value="Oligoribo/pAp-PDE_c-di-AMP_PDE"/>
</dbReference>
<keyword evidence="1" id="KW-1133">Transmembrane helix</keyword>